<dbReference type="InterPro" id="IPR003462">
    <property type="entry name" value="ODC_Mu_crystall"/>
</dbReference>
<dbReference type="EMBL" id="CP124685">
    <property type="protein sequence ID" value="WGX74778.1"/>
    <property type="molecule type" value="Genomic_DNA"/>
</dbReference>
<evidence type="ECO:0000313" key="1">
    <source>
        <dbReference type="EMBL" id="WGX74778.1"/>
    </source>
</evidence>
<dbReference type="SUPFAM" id="SSF51735">
    <property type="entry name" value="NAD(P)-binding Rossmann-fold domains"/>
    <property type="match status" value="1"/>
</dbReference>
<dbReference type="Proteomes" id="UP001239169">
    <property type="component" value="Chromosome"/>
</dbReference>
<protein>
    <submittedName>
        <fullName evidence="1">Uncharacterized protein</fullName>
    </submittedName>
</protein>
<dbReference type="InterPro" id="IPR036291">
    <property type="entry name" value="NAD(P)-bd_dom_sf"/>
</dbReference>
<sequence>MEILKTIYIDLPTMAKYLAKPNPKKMALIGNSCQSEFQSLAFHNILGIEEIYCYDLDPEATKKLMENLKDVKNLKLIKCNNTKVAML</sequence>
<accession>A0ABY8R277</accession>
<organism evidence="1 2">
    <name type="scientific">Paraclostridium bifermentans</name>
    <name type="common">Clostridium bifermentans</name>
    <dbReference type="NCBI Taxonomy" id="1490"/>
    <lineage>
        <taxon>Bacteria</taxon>
        <taxon>Bacillati</taxon>
        <taxon>Bacillota</taxon>
        <taxon>Clostridia</taxon>
        <taxon>Peptostreptococcales</taxon>
        <taxon>Peptostreptococcaceae</taxon>
        <taxon>Paraclostridium</taxon>
    </lineage>
</organism>
<evidence type="ECO:0000313" key="2">
    <source>
        <dbReference type="Proteomes" id="UP001239169"/>
    </source>
</evidence>
<name>A0ABY8R277_PARBF</name>
<dbReference type="Pfam" id="PF02423">
    <property type="entry name" value="OCD_Mu_crystall"/>
    <property type="match status" value="1"/>
</dbReference>
<gene>
    <name evidence="1" type="ORF">QJS64_11560</name>
</gene>
<reference evidence="1 2" key="1">
    <citation type="submission" date="2023-04" db="EMBL/GenBank/DDBJ databases">
        <title>Bacteria Genome Submission.</title>
        <authorList>
            <person name="Isaac P."/>
        </authorList>
    </citation>
    <scope>NUCLEOTIDE SEQUENCE [LARGE SCALE GENOMIC DNA]</scope>
    <source>
        <strain evidence="1 2">SampleS7P1</strain>
    </source>
</reference>
<proteinExistence type="predicted"/>
<keyword evidence="2" id="KW-1185">Reference proteome</keyword>